<dbReference type="Gene3D" id="1.50.10.10">
    <property type="match status" value="1"/>
</dbReference>
<evidence type="ECO:0000259" key="4">
    <source>
        <dbReference type="Pfam" id="PF22124"/>
    </source>
</evidence>
<feature type="domain" description="Alpha fucosidase A-like C-terminal" evidence="3">
    <location>
        <begin position="664"/>
        <end position="713"/>
    </location>
</feature>
<name>A0A220UBL8_9MICO</name>
<dbReference type="PANTHER" id="PTHR31084:SF0">
    <property type="entry name" value="ALPHA-L-FUCOSIDASE 2"/>
    <property type="match status" value="1"/>
</dbReference>
<protein>
    <submittedName>
        <fullName evidence="5">Uncharacterized protein</fullName>
    </submittedName>
</protein>
<dbReference type="InterPro" id="IPR012341">
    <property type="entry name" value="6hp_glycosidase-like_sf"/>
</dbReference>
<reference evidence="6" key="1">
    <citation type="submission" date="2017-07" db="EMBL/GenBank/DDBJ databases">
        <title>Brachybacterium sp. VR2415.</title>
        <authorList>
            <person name="Tak E.J."/>
            <person name="Bae J.-W."/>
        </authorList>
    </citation>
    <scope>NUCLEOTIDE SEQUENCE [LARGE SCALE GENOMIC DNA]</scope>
    <source>
        <strain evidence="6">VR2415</strain>
    </source>
</reference>
<dbReference type="SUPFAM" id="SSF48208">
    <property type="entry name" value="Six-hairpin glycosidases"/>
    <property type="match status" value="1"/>
</dbReference>
<feature type="domain" description="Glycosyl hydrolase family 95 catalytic" evidence="4">
    <location>
        <begin position="282"/>
        <end position="662"/>
    </location>
</feature>
<dbReference type="Pfam" id="PF22124">
    <property type="entry name" value="Glyco_hydro_95_cat"/>
    <property type="match status" value="1"/>
</dbReference>
<feature type="domain" description="Glycosyl hydrolase family 95 N-terminal" evidence="2">
    <location>
        <begin position="11"/>
        <end position="211"/>
    </location>
</feature>
<dbReference type="InterPro" id="IPR054363">
    <property type="entry name" value="GH95_cat"/>
</dbReference>
<sequence>MSPSTTLSRSCPAERWLEALPLGNGRIGVMAWGDPHRARFSLNDSTLWSGSPQSTQRWRTSAEEATRLRERTRELFLAGEITAAQDLLEQLGTAWSQAYQPVGELVVTREGPGSSVPPAPDGDYERLLDLAQAEHVVRAPGGEHLTLVSAADEVLVHSAPCPPGTRVGLELTSPLVEEQRSEDEQGLSVVLRAPSDAPPPRHHARGELAWDEEGASRVAVVVRTRVEGERLLLACAIVTTWQGLGKQPDRPVAEALAEATEQAEGALARGEQELRRRHRETPLPGADAVGLELRGSAEAELLSTMFAYGRYLLAASSRAGLPPANLQGIWNEKVLAPWGSNYTVNINLEMNHWAAGVAHLPGAAAALEGFVGMLRESGRETARRLYGADGWTMHHNSDPWGYTDPVRGLPKFATWPMGGLWLERELDSIAAFSGEEPTEIAARRLPALREVAAFALDLLHEGPGGTLVSFPSTSPENEWITAEGETVALSESTGMDRWLLREVFESLIAKAELLGRGDDAMVRRAADALERIPGPRIGADGRLLEWHLDGVGEIEPTHRHVSHLGVEYPGGQHLPPEVSAAVVTSMEARGDEATGWSIAWKTSLWARLHRPDKVQDLLELFLRPAETADGERSGLYPNLFSAHPPFQIDGNIGIVAAIAECLVQSHRGEIELLPAPAPILADGTVHGLRARPGIELDLSWHDGRPTAVRLRAVGPGAVGTHRVRCGEHQLLVELPDEHPVELDASALGGNPPGPAHRSNLQGVQG</sequence>
<dbReference type="InterPro" id="IPR016518">
    <property type="entry name" value="Alpha-L-fucosidase"/>
</dbReference>
<feature type="region of interest" description="Disordered" evidence="1">
    <location>
        <begin position="742"/>
        <end position="765"/>
    </location>
</feature>
<dbReference type="Pfam" id="PF14498">
    <property type="entry name" value="Glyco_hyd_65N_2"/>
    <property type="match status" value="1"/>
</dbReference>
<evidence type="ECO:0000256" key="1">
    <source>
        <dbReference type="SAM" id="MobiDB-lite"/>
    </source>
</evidence>
<dbReference type="EMBL" id="CP022316">
    <property type="protein sequence ID" value="ASK65634.1"/>
    <property type="molecule type" value="Genomic_DNA"/>
</dbReference>
<dbReference type="GO" id="GO:0005975">
    <property type="term" value="P:carbohydrate metabolic process"/>
    <property type="evidence" value="ECO:0007669"/>
    <property type="project" value="InterPro"/>
</dbReference>
<dbReference type="PIRSF" id="PIRSF007663">
    <property type="entry name" value="UCP007663"/>
    <property type="match status" value="1"/>
</dbReference>
<evidence type="ECO:0000259" key="2">
    <source>
        <dbReference type="Pfam" id="PF14498"/>
    </source>
</evidence>
<dbReference type="Proteomes" id="UP000198398">
    <property type="component" value="Chromosome"/>
</dbReference>
<dbReference type="InterPro" id="IPR049053">
    <property type="entry name" value="AFCA-like_C"/>
</dbReference>
<accession>A0A220UBL8</accession>
<keyword evidence="6" id="KW-1185">Reference proteome</keyword>
<dbReference type="AlphaFoldDB" id="A0A220UBL8"/>
<dbReference type="InterPro" id="IPR027414">
    <property type="entry name" value="GH95_N_dom"/>
</dbReference>
<evidence type="ECO:0000313" key="5">
    <source>
        <dbReference type="EMBL" id="ASK65634.1"/>
    </source>
</evidence>
<dbReference type="InterPro" id="IPR008928">
    <property type="entry name" value="6-hairpin_glycosidase_sf"/>
</dbReference>
<gene>
    <name evidence="5" type="ORF">CFK39_07060</name>
</gene>
<dbReference type="PANTHER" id="PTHR31084">
    <property type="entry name" value="ALPHA-L-FUCOSIDASE 2"/>
    <property type="match status" value="1"/>
</dbReference>
<dbReference type="RefSeq" id="WP_089064875.1">
    <property type="nucleotide sequence ID" value="NZ_CP022316.1"/>
</dbReference>
<organism evidence="5 6">
    <name type="scientific">Brachybacterium avium</name>
    <dbReference type="NCBI Taxonomy" id="2017485"/>
    <lineage>
        <taxon>Bacteria</taxon>
        <taxon>Bacillati</taxon>
        <taxon>Actinomycetota</taxon>
        <taxon>Actinomycetes</taxon>
        <taxon>Micrococcales</taxon>
        <taxon>Dermabacteraceae</taxon>
        <taxon>Brachybacterium</taxon>
    </lineage>
</organism>
<dbReference type="Pfam" id="PF21307">
    <property type="entry name" value="Glyco_hydro_95_C"/>
    <property type="match status" value="1"/>
</dbReference>
<evidence type="ECO:0000259" key="3">
    <source>
        <dbReference type="Pfam" id="PF21307"/>
    </source>
</evidence>
<proteinExistence type="predicted"/>
<dbReference type="OrthoDB" id="9802600at2"/>
<evidence type="ECO:0000313" key="6">
    <source>
        <dbReference type="Proteomes" id="UP000198398"/>
    </source>
</evidence>
<dbReference type="GO" id="GO:0004560">
    <property type="term" value="F:alpha-L-fucosidase activity"/>
    <property type="evidence" value="ECO:0007669"/>
    <property type="project" value="InterPro"/>
</dbReference>
<dbReference type="KEGG" id="brv:CFK39_07060"/>